<proteinExistence type="predicted"/>
<dbReference type="PANTHER" id="PTHR13448:SF8">
    <property type="entry name" value="TRANSMEMBRANE PROTEIN"/>
    <property type="match status" value="1"/>
</dbReference>
<dbReference type="Proteomes" id="UP000266723">
    <property type="component" value="Unassembled WGS sequence"/>
</dbReference>
<reference evidence="1 2" key="1">
    <citation type="journal article" date="2020" name="BMC Genomics">
        <title>Intraspecific diversification of the crop wild relative Brassica cretica Lam. using demographic model selection.</title>
        <authorList>
            <person name="Kioukis A."/>
            <person name="Michalopoulou V.A."/>
            <person name="Briers L."/>
            <person name="Pirintsos S."/>
            <person name="Studholme D.J."/>
            <person name="Pavlidis P."/>
            <person name="Sarris P.F."/>
        </authorList>
    </citation>
    <scope>NUCLEOTIDE SEQUENCE [LARGE SCALE GENOMIC DNA]</scope>
    <source>
        <strain evidence="2">cv. PFS-1207/04</strain>
    </source>
</reference>
<dbReference type="PANTHER" id="PTHR13448">
    <property type="entry name" value="TRANSMEMBRANE PROTEIN 214"/>
    <property type="match status" value="1"/>
</dbReference>
<comment type="caution">
    <text evidence="1">The sequence shown here is derived from an EMBL/GenBank/DDBJ whole genome shotgun (WGS) entry which is preliminary data.</text>
</comment>
<keyword evidence="2" id="KW-1185">Reference proteome</keyword>
<gene>
    <name evidence="1" type="ORF">DY000_02046123</name>
</gene>
<protein>
    <submittedName>
        <fullName evidence="1">Uncharacterized protein</fullName>
    </submittedName>
</protein>
<dbReference type="EMBL" id="QGKV02000297">
    <property type="protein sequence ID" value="KAF3606908.1"/>
    <property type="molecule type" value="Genomic_DNA"/>
</dbReference>
<evidence type="ECO:0000313" key="1">
    <source>
        <dbReference type="EMBL" id="KAF3606908.1"/>
    </source>
</evidence>
<evidence type="ECO:0000313" key="2">
    <source>
        <dbReference type="Proteomes" id="UP000266723"/>
    </source>
</evidence>
<dbReference type="InterPro" id="IPR019308">
    <property type="entry name" value="TMEM214"/>
</dbReference>
<sequence length="382" mass="41838">MKPFNSNLKAKAMVKANEAETSDTDHLEHILGKHWIPISLIPKPLYEKSIDFINTLPFDTLPAFVLRSSDLILTEWPGVVKVEQRNSNKSKVATFVVLAMALRTQPDALTLVLTNMKERPTYQGQDKLPVIIWMMAQASQGDLSAVLFSWVQTLLPLVVNECCSSQAIDLILQFVEMIFSSNPEARAVLLNEPVRHGVRLIPPCAFEMLVRLTFPAPSARVESTQRFEAIYPLLKEVALAPDISANALKHIFTFSSKLAGGQGIGGNPALANGATAIAISVLTQNVDCFKQWDVLYKENLEASVALLNKLVDEWKDHSLKLSSSSSESRIEFGSRIKEVALAPDTISSANALKQIFTFSWKLAGGQGNPALANEATAIAISV</sequence>
<accession>A0ABQ7ETD0</accession>
<organism evidence="1 2">
    <name type="scientific">Brassica cretica</name>
    <name type="common">Mustard</name>
    <dbReference type="NCBI Taxonomy" id="69181"/>
    <lineage>
        <taxon>Eukaryota</taxon>
        <taxon>Viridiplantae</taxon>
        <taxon>Streptophyta</taxon>
        <taxon>Embryophyta</taxon>
        <taxon>Tracheophyta</taxon>
        <taxon>Spermatophyta</taxon>
        <taxon>Magnoliopsida</taxon>
        <taxon>eudicotyledons</taxon>
        <taxon>Gunneridae</taxon>
        <taxon>Pentapetalae</taxon>
        <taxon>rosids</taxon>
        <taxon>malvids</taxon>
        <taxon>Brassicales</taxon>
        <taxon>Brassicaceae</taxon>
        <taxon>Brassiceae</taxon>
        <taxon>Brassica</taxon>
    </lineage>
</organism>
<name>A0ABQ7ETD0_BRACR</name>